<name>A0A2G8LF15_STIJA</name>
<dbReference type="OrthoDB" id="265776at2759"/>
<organism evidence="4 5">
    <name type="scientific">Stichopus japonicus</name>
    <name type="common">Sea cucumber</name>
    <dbReference type="NCBI Taxonomy" id="307972"/>
    <lineage>
        <taxon>Eukaryota</taxon>
        <taxon>Metazoa</taxon>
        <taxon>Echinodermata</taxon>
        <taxon>Eleutherozoa</taxon>
        <taxon>Echinozoa</taxon>
        <taxon>Holothuroidea</taxon>
        <taxon>Aspidochirotacea</taxon>
        <taxon>Aspidochirotida</taxon>
        <taxon>Stichopodidae</taxon>
        <taxon>Apostichopus</taxon>
    </lineage>
</organism>
<dbReference type="PANTHER" id="PTHR21646">
    <property type="entry name" value="UBIQUITIN CARBOXYL-TERMINAL HYDROLASE"/>
    <property type="match status" value="1"/>
</dbReference>
<feature type="domain" description="USP" evidence="3">
    <location>
        <begin position="1"/>
        <end position="233"/>
    </location>
</feature>
<dbReference type="PROSITE" id="PS00973">
    <property type="entry name" value="USP_2"/>
    <property type="match status" value="1"/>
</dbReference>
<keyword evidence="4" id="KW-0378">Hydrolase</keyword>
<dbReference type="GO" id="GO:0016579">
    <property type="term" value="P:protein deubiquitination"/>
    <property type="evidence" value="ECO:0007669"/>
    <property type="project" value="InterPro"/>
</dbReference>
<keyword evidence="5" id="KW-1185">Reference proteome</keyword>
<comment type="catalytic activity">
    <reaction evidence="1">
        <text>Thiol-dependent hydrolysis of ester, thioester, amide, peptide and isopeptide bonds formed by the C-terminal Gly of ubiquitin (a 76-residue protein attached to proteins as an intracellular targeting signal).</text>
        <dbReference type="EC" id="3.4.19.12"/>
    </reaction>
</comment>
<evidence type="ECO:0000256" key="1">
    <source>
        <dbReference type="ARBA" id="ARBA00000707"/>
    </source>
</evidence>
<dbReference type="PROSITE" id="PS50235">
    <property type="entry name" value="USP_3"/>
    <property type="match status" value="1"/>
</dbReference>
<dbReference type="AlphaFoldDB" id="A0A2G8LF15"/>
<protein>
    <recommendedName>
        <fullName evidence="2">ubiquitinyl hydrolase 1</fullName>
        <ecNumber evidence="2">3.4.19.12</ecNumber>
    </recommendedName>
</protein>
<dbReference type="Gene3D" id="3.90.70.10">
    <property type="entry name" value="Cysteine proteinases"/>
    <property type="match status" value="1"/>
</dbReference>
<accession>A0A2G8LF15</accession>
<comment type="caution">
    <text evidence="4">The sequence shown here is derived from an EMBL/GenBank/DDBJ whole genome shotgun (WGS) entry which is preliminary data.</text>
</comment>
<dbReference type="InterPro" id="IPR050185">
    <property type="entry name" value="Ub_carboxyl-term_hydrolase"/>
</dbReference>
<dbReference type="InterPro" id="IPR038765">
    <property type="entry name" value="Papain-like_cys_pep_sf"/>
</dbReference>
<dbReference type="SUPFAM" id="SSF54001">
    <property type="entry name" value="Cysteine proteinases"/>
    <property type="match status" value="1"/>
</dbReference>
<sequence length="233" mass="26576">MISSDLYKCRWFTHIIQPLFTASVIGQPHVPERRQPLFFIKPCNTEGIGLKGPMGERLTDEGEKPLDLSDYSALAMDWRNDPKQANHVLVESKPLDFDDEMSGSRSNSEKTTTLEQCLQLFTETETLAPEEAWSTERPASSCRYGDCRPVLIIQLKRFSFKNFIWRDKIDKMVEFPMRGLDLSEFSQVKGQLPVYDLFGVINHHGGILGGHYTAFAKLISKENIAQNELGEFK</sequence>
<evidence type="ECO:0000259" key="3">
    <source>
        <dbReference type="PROSITE" id="PS50235"/>
    </source>
</evidence>
<evidence type="ECO:0000313" key="4">
    <source>
        <dbReference type="EMBL" id="PIK58825.1"/>
    </source>
</evidence>
<proteinExistence type="predicted"/>
<dbReference type="PANTHER" id="PTHR21646:SF74">
    <property type="entry name" value="UBIQUITIN CARBOXYL-TERMINAL HYDROLASE 19"/>
    <property type="match status" value="1"/>
</dbReference>
<dbReference type="Proteomes" id="UP000230750">
    <property type="component" value="Unassembled WGS sequence"/>
</dbReference>
<dbReference type="STRING" id="307972.A0A2G8LF15"/>
<evidence type="ECO:0000256" key="2">
    <source>
        <dbReference type="ARBA" id="ARBA00012759"/>
    </source>
</evidence>
<dbReference type="GO" id="GO:0004843">
    <property type="term" value="F:cysteine-type deubiquitinase activity"/>
    <property type="evidence" value="ECO:0007669"/>
    <property type="project" value="UniProtKB-EC"/>
</dbReference>
<reference evidence="4 5" key="1">
    <citation type="journal article" date="2017" name="PLoS Biol.">
        <title>The sea cucumber genome provides insights into morphological evolution and visceral regeneration.</title>
        <authorList>
            <person name="Zhang X."/>
            <person name="Sun L."/>
            <person name="Yuan J."/>
            <person name="Sun Y."/>
            <person name="Gao Y."/>
            <person name="Zhang L."/>
            <person name="Li S."/>
            <person name="Dai H."/>
            <person name="Hamel J.F."/>
            <person name="Liu C."/>
            <person name="Yu Y."/>
            <person name="Liu S."/>
            <person name="Lin W."/>
            <person name="Guo K."/>
            <person name="Jin S."/>
            <person name="Xu P."/>
            <person name="Storey K.B."/>
            <person name="Huan P."/>
            <person name="Zhang T."/>
            <person name="Zhou Y."/>
            <person name="Zhang J."/>
            <person name="Lin C."/>
            <person name="Li X."/>
            <person name="Xing L."/>
            <person name="Huo D."/>
            <person name="Sun M."/>
            <person name="Wang L."/>
            <person name="Mercier A."/>
            <person name="Li F."/>
            <person name="Yang H."/>
            <person name="Xiang J."/>
        </authorList>
    </citation>
    <scope>NUCLEOTIDE SEQUENCE [LARGE SCALE GENOMIC DNA]</scope>
    <source>
        <strain evidence="4">Shaxun</strain>
        <tissue evidence="4">Muscle</tissue>
    </source>
</reference>
<dbReference type="EMBL" id="MRZV01000101">
    <property type="protein sequence ID" value="PIK58825.1"/>
    <property type="molecule type" value="Genomic_DNA"/>
</dbReference>
<dbReference type="InterPro" id="IPR028889">
    <property type="entry name" value="USP"/>
</dbReference>
<dbReference type="EC" id="3.4.19.12" evidence="2"/>
<dbReference type="Pfam" id="PF00443">
    <property type="entry name" value="UCH"/>
    <property type="match status" value="1"/>
</dbReference>
<dbReference type="InterPro" id="IPR001394">
    <property type="entry name" value="Peptidase_C19_UCH"/>
</dbReference>
<gene>
    <name evidence="4" type="ORF">BSL78_04284</name>
</gene>
<evidence type="ECO:0000313" key="5">
    <source>
        <dbReference type="Proteomes" id="UP000230750"/>
    </source>
</evidence>
<dbReference type="InterPro" id="IPR018200">
    <property type="entry name" value="USP_CS"/>
</dbReference>